<dbReference type="AlphaFoldDB" id="A0A7W4Z6M0"/>
<dbReference type="PANTHER" id="PTHR38037:SF1">
    <property type="entry name" value="ATP-DEPENDENT ZINC PROTEASE DOMAIN-CONTAINING PROTEIN-RELATED"/>
    <property type="match status" value="1"/>
</dbReference>
<name>A0A7W4Z6M0_9GAMM</name>
<dbReference type="PANTHER" id="PTHR38037">
    <property type="entry name" value="ZN_PROTEASE DOMAIN-CONTAINING PROTEIN"/>
    <property type="match status" value="1"/>
</dbReference>
<reference evidence="2 3" key="1">
    <citation type="submission" date="2020-08" db="EMBL/GenBank/DDBJ databases">
        <title>Genomic Encyclopedia of Type Strains, Phase III (KMG-III): the genomes of soil and plant-associated and newly described type strains.</title>
        <authorList>
            <person name="Whitman W."/>
        </authorList>
    </citation>
    <scope>NUCLEOTIDE SEQUENCE [LARGE SCALE GENOMIC DNA]</scope>
    <source>
        <strain evidence="2 3">CECT 8654</strain>
    </source>
</reference>
<dbReference type="RefSeq" id="WP_343067574.1">
    <property type="nucleotide sequence ID" value="NZ_JACHWY010000003.1"/>
</dbReference>
<evidence type="ECO:0000313" key="2">
    <source>
        <dbReference type="EMBL" id="MBB3048347.1"/>
    </source>
</evidence>
<dbReference type="SUPFAM" id="SSF50630">
    <property type="entry name" value="Acid proteases"/>
    <property type="match status" value="1"/>
</dbReference>
<evidence type="ECO:0000259" key="1">
    <source>
        <dbReference type="Pfam" id="PF05618"/>
    </source>
</evidence>
<protein>
    <recommendedName>
        <fullName evidence="1">Retropepsin-like aspartic endopeptidase domain-containing protein</fullName>
    </recommendedName>
</protein>
<feature type="domain" description="Retropepsin-like aspartic endopeptidase" evidence="1">
    <location>
        <begin position="5"/>
        <end position="138"/>
    </location>
</feature>
<comment type="caution">
    <text evidence="2">The sequence shown here is derived from an EMBL/GenBank/DDBJ whole genome shotgun (WGS) entry which is preliminary data.</text>
</comment>
<accession>A0A7W4Z6M0</accession>
<keyword evidence="3" id="KW-1185">Reference proteome</keyword>
<dbReference type="Gene3D" id="2.40.70.10">
    <property type="entry name" value="Acid Proteases"/>
    <property type="match status" value="1"/>
</dbReference>
<gene>
    <name evidence="2" type="ORF">FHR99_002621</name>
</gene>
<dbReference type="InterPro" id="IPR021109">
    <property type="entry name" value="Peptidase_aspartic_dom_sf"/>
</dbReference>
<dbReference type="Proteomes" id="UP000537130">
    <property type="component" value="Unassembled WGS sequence"/>
</dbReference>
<evidence type="ECO:0000313" key="3">
    <source>
        <dbReference type="Proteomes" id="UP000537130"/>
    </source>
</evidence>
<dbReference type="EMBL" id="JACHWY010000003">
    <property type="protein sequence ID" value="MBB3048347.1"/>
    <property type="molecule type" value="Genomic_DNA"/>
</dbReference>
<dbReference type="InterPro" id="IPR008503">
    <property type="entry name" value="Asp_endopeptidase"/>
</dbReference>
<dbReference type="Pfam" id="PF05618">
    <property type="entry name" value="Zn_protease"/>
    <property type="match status" value="1"/>
</dbReference>
<proteinExistence type="predicted"/>
<sequence length="149" mass="17064">MDKDIIGWREWVELPELGLGKIKAKIDTGARSSSIHAYDIEEFERDSETWVRFAIHPDQHSDENVISCEARVKDYRSITDSGGHKTMRYIIETQFKIGKDTFLAELSLFNRSTMLFRMLIGRTALKGRYVVDPARSYCLSTSPEIAASE</sequence>
<organism evidence="2 3">
    <name type="scientific">Litorivivens lipolytica</name>
    <dbReference type="NCBI Taxonomy" id="1524264"/>
    <lineage>
        <taxon>Bacteria</taxon>
        <taxon>Pseudomonadati</taxon>
        <taxon>Pseudomonadota</taxon>
        <taxon>Gammaproteobacteria</taxon>
        <taxon>Litorivivens</taxon>
    </lineage>
</organism>